<feature type="transmembrane region" description="Helical" evidence="1">
    <location>
        <begin position="145"/>
        <end position="165"/>
    </location>
</feature>
<feature type="transmembrane region" description="Helical" evidence="1">
    <location>
        <begin position="36"/>
        <end position="57"/>
    </location>
</feature>
<evidence type="ECO:0000256" key="1">
    <source>
        <dbReference type="SAM" id="Phobius"/>
    </source>
</evidence>
<name>A0A328AHV1_9CAUL</name>
<dbReference type="InterPro" id="IPR046737">
    <property type="entry name" value="DUF6629"/>
</dbReference>
<dbReference type="EMBL" id="QFYQ01000001">
    <property type="protein sequence ID" value="RAK54097.1"/>
    <property type="molecule type" value="Genomic_DNA"/>
</dbReference>
<dbReference type="Pfam" id="PF20334">
    <property type="entry name" value="DUF6629"/>
    <property type="match status" value="1"/>
</dbReference>
<dbReference type="AlphaFoldDB" id="A0A328AHV1"/>
<feature type="transmembrane region" description="Helical" evidence="1">
    <location>
        <begin position="69"/>
        <end position="91"/>
    </location>
</feature>
<organism evidence="2 3">
    <name type="scientific">Phenylobacterium soli</name>
    <dbReference type="NCBI Taxonomy" id="2170551"/>
    <lineage>
        <taxon>Bacteria</taxon>
        <taxon>Pseudomonadati</taxon>
        <taxon>Pseudomonadota</taxon>
        <taxon>Alphaproteobacteria</taxon>
        <taxon>Caulobacterales</taxon>
        <taxon>Caulobacteraceae</taxon>
        <taxon>Phenylobacterium</taxon>
    </lineage>
</organism>
<keyword evidence="1" id="KW-0472">Membrane</keyword>
<sequence>MCLSAPVSFTAAAVLVPAGAFAIWRTWRDDRRFVGIAALPMLLGFQQFAEGMIWIAGAHNDVASTAVFSLYYMFFAWIGWPVWIPISVYFTEPPRRHAPYLIFAVLGGMLGSVQFLPYLTHQGWLKVTLLEHAIRYSDVELLDDIISRPMTYLLYVFILLAPLLLASDRRLKIFGGLVGLVLAITVGFFQWAYISVFCFGGAVASAYLLWALRRAASPAPQPC</sequence>
<feature type="transmembrane region" description="Helical" evidence="1">
    <location>
        <begin position="177"/>
        <end position="210"/>
    </location>
</feature>
<keyword evidence="3" id="KW-1185">Reference proteome</keyword>
<reference evidence="3" key="1">
    <citation type="submission" date="2018-05" db="EMBL/GenBank/DDBJ databases">
        <authorList>
            <person name="Li X."/>
        </authorList>
    </citation>
    <scope>NUCLEOTIDE SEQUENCE [LARGE SCALE GENOMIC DNA]</scope>
    <source>
        <strain evidence="3">LX32</strain>
    </source>
</reference>
<feature type="transmembrane region" description="Helical" evidence="1">
    <location>
        <begin position="98"/>
        <end position="119"/>
    </location>
</feature>
<keyword evidence="1" id="KW-0812">Transmembrane</keyword>
<accession>A0A328AHV1</accession>
<dbReference type="Proteomes" id="UP000249254">
    <property type="component" value="Unassembled WGS sequence"/>
</dbReference>
<evidence type="ECO:0000313" key="3">
    <source>
        <dbReference type="Proteomes" id="UP000249254"/>
    </source>
</evidence>
<gene>
    <name evidence="2" type="ORF">DJ017_05960</name>
</gene>
<dbReference type="OrthoDB" id="8441457at2"/>
<keyword evidence="1" id="KW-1133">Transmembrane helix</keyword>
<protein>
    <submittedName>
        <fullName evidence="2">Uncharacterized protein</fullName>
    </submittedName>
</protein>
<evidence type="ECO:0000313" key="2">
    <source>
        <dbReference type="EMBL" id="RAK54097.1"/>
    </source>
</evidence>
<proteinExistence type="predicted"/>
<dbReference type="RefSeq" id="WP_111527848.1">
    <property type="nucleotide sequence ID" value="NZ_JBHRSG010000002.1"/>
</dbReference>
<feature type="transmembrane region" description="Helical" evidence="1">
    <location>
        <begin position="6"/>
        <end position="24"/>
    </location>
</feature>
<comment type="caution">
    <text evidence="2">The sequence shown here is derived from an EMBL/GenBank/DDBJ whole genome shotgun (WGS) entry which is preliminary data.</text>
</comment>